<keyword evidence="7 9" id="KW-1133">Transmembrane helix</keyword>
<dbReference type="SUPFAM" id="SSF53448">
    <property type="entry name" value="Nucleotide-diphospho-sugar transferases"/>
    <property type="match status" value="1"/>
</dbReference>
<feature type="transmembrane region" description="Helical" evidence="9">
    <location>
        <begin position="6"/>
        <end position="22"/>
    </location>
</feature>
<organism evidence="10 11">
    <name type="scientific">Gimesia maris</name>
    <dbReference type="NCBI Taxonomy" id="122"/>
    <lineage>
        <taxon>Bacteria</taxon>
        <taxon>Pseudomonadati</taxon>
        <taxon>Planctomycetota</taxon>
        <taxon>Planctomycetia</taxon>
        <taxon>Planctomycetales</taxon>
        <taxon>Planctomycetaceae</taxon>
        <taxon>Gimesia</taxon>
    </lineage>
</organism>
<evidence type="ECO:0000313" key="10">
    <source>
        <dbReference type="EMBL" id="QEG15605.1"/>
    </source>
</evidence>
<evidence type="ECO:0000256" key="9">
    <source>
        <dbReference type="SAM" id="Phobius"/>
    </source>
</evidence>
<dbReference type="InterPro" id="IPR029044">
    <property type="entry name" value="Nucleotide-diphossugar_trans"/>
</dbReference>
<evidence type="ECO:0000256" key="7">
    <source>
        <dbReference type="ARBA" id="ARBA00022989"/>
    </source>
</evidence>
<dbReference type="InterPro" id="IPR025993">
    <property type="entry name" value="Ceramide_glucosylTrfase"/>
</dbReference>
<dbReference type="GeneID" id="98646078"/>
<feature type="transmembrane region" description="Helical" evidence="9">
    <location>
        <begin position="279"/>
        <end position="303"/>
    </location>
</feature>
<feature type="transmembrane region" description="Helical" evidence="9">
    <location>
        <begin position="309"/>
        <end position="331"/>
    </location>
</feature>
<comment type="subcellular location">
    <subcellularLocation>
        <location evidence="1">Membrane</location>
        <topology evidence="1">Multi-pass membrane protein</topology>
    </subcellularLocation>
</comment>
<gene>
    <name evidence="10" type="ORF">GmarT_14470</name>
</gene>
<comment type="pathway">
    <text evidence="3">Sphingolipid metabolism.</text>
</comment>
<dbReference type="RefSeq" id="WP_149302503.1">
    <property type="nucleotide sequence ID" value="NZ_CAXBMG010000060.1"/>
</dbReference>
<proteinExistence type="predicted"/>
<evidence type="ECO:0000256" key="3">
    <source>
        <dbReference type="ARBA" id="ARBA00004991"/>
    </source>
</evidence>
<keyword evidence="4" id="KW-0328">Glycosyltransferase</keyword>
<evidence type="ECO:0000256" key="2">
    <source>
        <dbReference type="ARBA" id="ARBA00004760"/>
    </source>
</evidence>
<evidence type="ECO:0000256" key="5">
    <source>
        <dbReference type="ARBA" id="ARBA00022679"/>
    </source>
</evidence>
<evidence type="ECO:0000256" key="4">
    <source>
        <dbReference type="ARBA" id="ARBA00022676"/>
    </source>
</evidence>
<evidence type="ECO:0000313" key="11">
    <source>
        <dbReference type="Proteomes" id="UP000322887"/>
    </source>
</evidence>
<dbReference type="PANTHER" id="PTHR12726">
    <property type="entry name" value="CERAMIDE GLUCOSYLTRANSFERASE"/>
    <property type="match status" value="1"/>
</dbReference>
<keyword evidence="5" id="KW-0808">Transferase</keyword>
<evidence type="ECO:0000256" key="6">
    <source>
        <dbReference type="ARBA" id="ARBA00022692"/>
    </source>
</evidence>
<comment type="pathway">
    <text evidence="2">Lipid metabolism; sphingolipid metabolism.</text>
</comment>
<keyword evidence="6 9" id="KW-0812">Transmembrane</keyword>
<feature type="transmembrane region" description="Helical" evidence="9">
    <location>
        <begin position="351"/>
        <end position="373"/>
    </location>
</feature>
<evidence type="ECO:0000256" key="1">
    <source>
        <dbReference type="ARBA" id="ARBA00004141"/>
    </source>
</evidence>
<dbReference type="Proteomes" id="UP000322887">
    <property type="component" value="Chromosome"/>
</dbReference>
<protein>
    <submittedName>
        <fullName evidence="10">N-glycosyltransferase</fullName>
    </submittedName>
</protein>
<name>A0ABX5YIS5_9PLAN</name>
<dbReference type="Pfam" id="PF13641">
    <property type="entry name" value="Glyco_tranf_2_3"/>
    <property type="match status" value="1"/>
</dbReference>
<evidence type="ECO:0000256" key="8">
    <source>
        <dbReference type="ARBA" id="ARBA00023136"/>
    </source>
</evidence>
<dbReference type="PANTHER" id="PTHR12726:SF0">
    <property type="entry name" value="CERAMIDE GLUCOSYLTRANSFERASE"/>
    <property type="match status" value="1"/>
</dbReference>
<dbReference type="EMBL" id="CP042910">
    <property type="protein sequence ID" value="QEG15605.1"/>
    <property type="molecule type" value="Genomic_DNA"/>
</dbReference>
<accession>A0ABX5YIS5</accession>
<keyword evidence="8 9" id="KW-0472">Membrane</keyword>
<keyword evidence="11" id="KW-1185">Reference proteome</keyword>
<reference evidence="10 11" key="1">
    <citation type="submission" date="2019-08" db="EMBL/GenBank/DDBJ databases">
        <title>Deep-cultivation of Planctomycetes and their phenomic and genomic characterization uncovers novel biology.</title>
        <authorList>
            <person name="Wiegand S."/>
            <person name="Jogler M."/>
            <person name="Boedeker C."/>
            <person name="Pinto D."/>
            <person name="Vollmers J."/>
            <person name="Rivas-Marin E."/>
            <person name="Kohn T."/>
            <person name="Peeters S.H."/>
            <person name="Heuer A."/>
            <person name="Rast P."/>
            <person name="Oberbeckmann S."/>
            <person name="Bunk B."/>
            <person name="Jeske O."/>
            <person name="Meyerdierks A."/>
            <person name="Storesund J.E."/>
            <person name="Kallscheuer N."/>
            <person name="Luecker S."/>
            <person name="Lage O.M."/>
            <person name="Pohl T."/>
            <person name="Merkel B.J."/>
            <person name="Hornburger P."/>
            <person name="Mueller R.-W."/>
            <person name="Bruemmer F."/>
            <person name="Labrenz M."/>
            <person name="Spormann A.M."/>
            <person name="Op den Camp H."/>
            <person name="Overmann J."/>
            <person name="Amann R."/>
            <person name="Jetten M.S.M."/>
            <person name="Mascher T."/>
            <person name="Medema M.H."/>
            <person name="Devos D.P."/>
            <person name="Kaster A.-K."/>
            <person name="Ovreas L."/>
            <person name="Rohde M."/>
            <person name="Galperin M.Y."/>
            <person name="Jogler C."/>
        </authorList>
    </citation>
    <scope>NUCLEOTIDE SEQUENCE [LARGE SCALE GENOMIC DNA]</scope>
    <source>
        <strain evidence="10 11">DSM 8797</strain>
    </source>
</reference>
<sequence length="420" mass="47733">MYLLAIPCLLMLVYFGIMYLYWGRGCLRLYEQNRSGADLTEYQPPAIVLLPLRGNDPFLIHCLEGLLNQEYPEYSVKIIVDHVEDPVFQFVNQYLEQHSHPHCQVSVLESRSENCGLKNQSLLQGLSDLSEDVEVVAWLDADVVPHRTWLRDLVQPLQNEQVGVASGIRWYAPREANVGTLVRYIWNSAAVIQMLAMEIVWGGSVAVSGRVFRNPRLAEAWSKMMWEDTYLNTLAGQLDQKVVFVPAVTMVNEESTSLKSCFQFMTRQLMNARFYHSRWLFICGLGLFSAVAELTLIAQLGLFLNQGNLPWVGMILGVIAFTSGSVGYVVYRLDLQIRRLIAKRGVNVERLPLTAVFVLIPTLLVYCAALLAARRTERIRWRGVIYNAAAPFQIQIVHYEPYQPAKKSVEQTEQTNSSII</sequence>
<dbReference type="Gene3D" id="3.90.550.10">
    <property type="entry name" value="Spore Coat Polysaccharide Biosynthesis Protein SpsA, Chain A"/>
    <property type="match status" value="1"/>
</dbReference>